<dbReference type="Proteomes" id="UP000664701">
    <property type="component" value="Chromosome"/>
</dbReference>
<reference evidence="1 2" key="1">
    <citation type="submission" date="2021-03" db="EMBL/GenBank/DDBJ databases">
        <authorList>
            <person name="Gilmore M.S."/>
            <person name="Schwartzman J."/>
            <person name="Van Tyne D."/>
            <person name="Martin M."/>
            <person name="Earl A.M."/>
            <person name="Manson A.L."/>
            <person name="Straub T."/>
            <person name="Salamzade R."/>
            <person name="Saavedra J."/>
            <person name="Lebreton F."/>
            <person name="Prichula J."/>
            <person name="Schaufler K."/>
            <person name="Gaca A."/>
            <person name="Sgardioli B."/>
            <person name="Wagenaar J."/>
            <person name="Strong T."/>
        </authorList>
    </citation>
    <scope>NUCLEOTIDE SEQUENCE [LARGE SCALE GENOMIC DNA]</scope>
    <source>
        <strain evidence="1 2">DIV2402</strain>
    </source>
</reference>
<dbReference type="EMBL" id="CP147251">
    <property type="protein sequence ID" value="WYJ75859.1"/>
    <property type="molecule type" value="Genomic_DNA"/>
</dbReference>
<gene>
    <name evidence="1" type="ORF">DOK78_000447</name>
</gene>
<sequence>MKSKIGLILTWGMIISGALGFIVFGNKEGRFKYYQDGLSITIQNQTNQPLQINVLQSEAEQILFSMNVAPHTIHSVTNQNILPNDQDMSVIIDYKFSGETHRLQGFPYIDSMETKYVLELEFNEKGEVFSSGLGDGRVILRGNVLE</sequence>
<reference evidence="1 2" key="2">
    <citation type="submission" date="2024-03" db="EMBL/GenBank/DDBJ databases">
        <title>The Genome Sequence of Enterococcus sp. DIV2402.</title>
        <authorList>
            <consortium name="The Broad Institute Genomics Platform"/>
            <consortium name="The Broad Institute Microbial Omics Core"/>
            <consortium name="The Broad Institute Genomic Center for Infectious Diseases"/>
            <person name="Earl A."/>
            <person name="Manson A."/>
            <person name="Gilmore M."/>
            <person name="Schwartman J."/>
            <person name="Shea T."/>
            <person name="Abouelleil A."/>
            <person name="Cao P."/>
            <person name="Chapman S."/>
            <person name="Cusick C."/>
            <person name="Young S."/>
            <person name="Neafsey D."/>
            <person name="Nusbaum C."/>
            <person name="Birren B."/>
        </authorList>
    </citation>
    <scope>NUCLEOTIDE SEQUENCE [LARGE SCALE GENOMIC DNA]</scope>
    <source>
        <strain evidence="1 2">DIV2402</strain>
    </source>
</reference>
<keyword evidence="2" id="KW-1185">Reference proteome</keyword>
<evidence type="ECO:0000313" key="1">
    <source>
        <dbReference type="EMBL" id="WYJ75859.1"/>
    </source>
</evidence>
<protein>
    <submittedName>
        <fullName evidence="1">Uncharacterized protein</fullName>
    </submittedName>
</protein>
<organism evidence="1 2">
    <name type="scientific">Candidatus Enterococcus lowellii</name>
    <dbReference type="NCBI Taxonomy" id="2230877"/>
    <lineage>
        <taxon>Bacteria</taxon>
        <taxon>Bacillati</taxon>
        <taxon>Bacillota</taxon>
        <taxon>Bacilli</taxon>
        <taxon>Lactobacillales</taxon>
        <taxon>Enterococcaceae</taxon>
        <taxon>Enterococcus</taxon>
    </lineage>
</organism>
<accession>A0ABZ2SPS7</accession>
<dbReference type="RefSeq" id="WP_243430659.1">
    <property type="nucleotide sequence ID" value="NZ_CP147251.1"/>
</dbReference>
<name>A0ABZ2SPS7_9ENTE</name>
<evidence type="ECO:0000313" key="2">
    <source>
        <dbReference type="Proteomes" id="UP000664701"/>
    </source>
</evidence>
<proteinExistence type="predicted"/>